<proteinExistence type="predicted"/>
<keyword evidence="1" id="KW-0472">Membrane</keyword>
<dbReference type="EMBL" id="JBBNFP010000005">
    <property type="protein sequence ID" value="MEQ2485883.1"/>
    <property type="molecule type" value="Genomic_DNA"/>
</dbReference>
<dbReference type="Pfam" id="PF13858">
    <property type="entry name" value="DUF4199"/>
    <property type="match status" value="1"/>
</dbReference>
<dbReference type="RefSeq" id="WP_215758969.1">
    <property type="nucleotide sequence ID" value="NZ_JAHKBE010000004.1"/>
</dbReference>
<keyword evidence="1" id="KW-0812">Transmembrane</keyword>
<feature type="transmembrane region" description="Helical" evidence="1">
    <location>
        <begin position="40"/>
        <end position="57"/>
    </location>
</feature>
<evidence type="ECO:0000256" key="1">
    <source>
        <dbReference type="SAM" id="Phobius"/>
    </source>
</evidence>
<reference evidence="2 3" key="1">
    <citation type="submission" date="2024-04" db="EMBL/GenBank/DDBJ databases">
        <title>Human intestinal bacterial collection.</title>
        <authorList>
            <person name="Pauvert C."/>
            <person name="Hitch T.C.A."/>
            <person name="Clavel T."/>
        </authorList>
    </citation>
    <scope>NUCLEOTIDE SEQUENCE [LARGE SCALE GENOMIC DNA]</scope>
    <source>
        <strain evidence="2 3">CLA-AA-H145</strain>
    </source>
</reference>
<organism evidence="2 3">
    <name type="scientific">Hallella faecis</name>
    <dbReference type="NCBI Taxonomy" id="2841596"/>
    <lineage>
        <taxon>Bacteria</taxon>
        <taxon>Pseudomonadati</taxon>
        <taxon>Bacteroidota</taxon>
        <taxon>Bacteroidia</taxon>
        <taxon>Bacteroidales</taxon>
        <taxon>Prevotellaceae</taxon>
        <taxon>Hallella</taxon>
    </lineage>
</organism>
<dbReference type="InterPro" id="IPR025250">
    <property type="entry name" value="DUF4199"/>
</dbReference>
<dbReference type="Proteomes" id="UP001487296">
    <property type="component" value="Unassembled WGS sequence"/>
</dbReference>
<keyword evidence="3" id="KW-1185">Reference proteome</keyword>
<sequence>MIDVVSIVQVKAYARQGGLFLSLAWLVSFALILLVPKSSWGGLVAMSSPFLVGWLLQRFRNEALDGAISFRRALVFSCLTFFYASMIFALAQYVYFRFLDHGLFLTNIVNQAGLLAEVYKQNGMPTTDITEGLTLMGQLSPIELAFLFMMQNIFIGWVVSLPVALFCKKKQR</sequence>
<protein>
    <submittedName>
        <fullName evidence="2">DUF4199 domain-containing protein</fullName>
    </submittedName>
</protein>
<feature type="transmembrane region" description="Helical" evidence="1">
    <location>
        <begin position="73"/>
        <end position="95"/>
    </location>
</feature>
<evidence type="ECO:0000313" key="2">
    <source>
        <dbReference type="EMBL" id="MEQ2485883.1"/>
    </source>
</evidence>
<feature type="transmembrane region" description="Helical" evidence="1">
    <location>
        <begin position="12"/>
        <end position="34"/>
    </location>
</feature>
<keyword evidence="1" id="KW-1133">Transmembrane helix</keyword>
<feature type="transmembrane region" description="Helical" evidence="1">
    <location>
        <begin position="144"/>
        <end position="167"/>
    </location>
</feature>
<evidence type="ECO:0000313" key="3">
    <source>
        <dbReference type="Proteomes" id="UP001487296"/>
    </source>
</evidence>
<name>A0ABV1FNC7_9BACT</name>
<comment type="caution">
    <text evidence="2">The sequence shown here is derived from an EMBL/GenBank/DDBJ whole genome shotgun (WGS) entry which is preliminary data.</text>
</comment>
<accession>A0ABV1FNC7</accession>
<gene>
    <name evidence="2" type="ORF">AAAT34_02295</name>
</gene>